<keyword evidence="2" id="KW-1185">Reference proteome</keyword>
<evidence type="ECO:0000313" key="2">
    <source>
        <dbReference type="Proteomes" id="UP001285921"/>
    </source>
</evidence>
<comment type="caution">
    <text evidence="1">The sequence shown here is derived from an EMBL/GenBank/DDBJ whole genome shotgun (WGS) entry which is preliminary data.</text>
</comment>
<dbReference type="EMBL" id="BTCL01000007">
    <property type="protein sequence ID" value="GMK45484.1"/>
    <property type="molecule type" value="Genomic_DNA"/>
</dbReference>
<accession>A0ABQ6NLT7</accession>
<reference evidence="1 2" key="1">
    <citation type="submission" date="2023-05" db="EMBL/GenBank/DDBJ databases">
        <title>Draft genome of Paenibacillus sp. CCS26.</title>
        <authorList>
            <person name="Akita H."/>
            <person name="Shinto Y."/>
            <person name="Kimura Z."/>
        </authorList>
    </citation>
    <scope>NUCLEOTIDE SEQUENCE [LARGE SCALE GENOMIC DNA]</scope>
    <source>
        <strain evidence="1 2">CCS26</strain>
    </source>
</reference>
<gene>
    <name evidence="1" type="ORF">PghCCS26_26120</name>
</gene>
<evidence type="ECO:0000313" key="1">
    <source>
        <dbReference type="EMBL" id="GMK45484.1"/>
    </source>
</evidence>
<proteinExistence type="predicted"/>
<protein>
    <submittedName>
        <fullName evidence="1">Uncharacterized protein</fullName>
    </submittedName>
</protein>
<dbReference type="Proteomes" id="UP001285921">
    <property type="component" value="Unassembled WGS sequence"/>
</dbReference>
<organism evidence="1 2">
    <name type="scientific">Paenibacillus glycanilyticus</name>
    <dbReference type="NCBI Taxonomy" id="126569"/>
    <lineage>
        <taxon>Bacteria</taxon>
        <taxon>Bacillati</taxon>
        <taxon>Bacillota</taxon>
        <taxon>Bacilli</taxon>
        <taxon>Bacillales</taxon>
        <taxon>Paenibacillaceae</taxon>
        <taxon>Paenibacillus</taxon>
    </lineage>
</organism>
<dbReference type="PROSITE" id="PS51257">
    <property type="entry name" value="PROKAR_LIPOPROTEIN"/>
    <property type="match status" value="1"/>
</dbReference>
<name>A0ABQ6NLT7_9BACL</name>
<sequence length="127" mass="14310">MRTSLLACVRKRTNSHLTLCLVIVFLILFMAGCVSAPKSSIPLADISLTNNHLIIQNETGFVWHDAKITIDHKYTYTAPMITSGKSSVPLAKFVDEQGNSYKRGRWSIRNLTIDVTDTLGVKRHLHW</sequence>
<dbReference type="RefSeq" id="WP_317980207.1">
    <property type="nucleotide sequence ID" value="NZ_BTCL01000007.1"/>
</dbReference>